<comment type="subunit">
    <text evidence="3 7">Homodimer.</text>
</comment>
<dbReference type="SUPFAM" id="SSF53383">
    <property type="entry name" value="PLP-dependent transferases"/>
    <property type="match status" value="1"/>
</dbReference>
<dbReference type="InterPro" id="IPR000796">
    <property type="entry name" value="Asp_trans"/>
</dbReference>
<evidence type="ECO:0000256" key="1">
    <source>
        <dbReference type="ARBA" id="ARBA00001933"/>
    </source>
</evidence>
<evidence type="ECO:0000256" key="4">
    <source>
        <dbReference type="ARBA" id="ARBA00022576"/>
    </source>
</evidence>
<evidence type="ECO:0000256" key="5">
    <source>
        <dbReference type="ARBA" id="ARBA00022679"/>
    </source>
</evidence>
<dbReference type="PANTHER" id="PTHR11879:SF55">
    <property type="entry name" value="GLUTAMATE OXALOACETATE TRANSAMINASE 1, ISOFORM B"/>
    <property type="match status" value="1"/>
</dbReference>
<accession>A0A023FBQ6</accession>
<evidence type="ECO:0000256" key="2">
    <source>
        <dbReference type="ARBA" id="ARBA00007441"/>
    </source>
</evidence>
<dbReference type="InterPro" id="IPR004838">
    <property type="entry name" value="NHTrfase_class1_PyrdxlP-BS"/>
</dbReference>
<evidence type="ECO:0000256" key="7">
    <source>
        <dbReference type="RuleBase" id="RU000480"/>
    </source>
</evidence>
<dbReference type="PRINTS" id="PR00799">
    <property type="entry name" value="TRANSAMINASE"/>
</dbReference>
<evidence type="ECO:0000256" key="6">
    <source>
        <dbReference type="ARBA" id="ARBA00022898"/>
    </source>
</evidence>
<dbReference type="CDD" id="cd00609">
    <property type="entry name" value="AAT_like"/>
    <property type="match status" value="1"/>
</dbReference>
<dbReference type="FunFam" id="3.90.1150.10:FF:000001">
    <property type="entry name" value="Aspartate aminotransferase"/>
    <property type="match status" value="1"/>
</dbReference>
<dbReference type="PANTHER" id="PTHR11879">
    <property type="entry name" value="ASPARTATE AMINOTRANSFERASE"/>
    <property type="match status" value="1"/>
</dbReference>
<dbReference type="InterPro" id="IPR015422">
    <property type="entry name" value="PyrdxlP-dep_Trfase_small"/>
</dbReference>
<comment type="miscellaneous">
    <text evidence="7">In eukaryotes there are cytoplasmic, mitochondrial and chloroplastic isozymes.</text>
</comment>
<feature type="domain" description="Aminotransferase class I/classII large" evidence="8">
    <location>
        <begin position="29"/>
        <end position="396"/>
    </location>
</feature>
<dbReference type="EC" id="2.6.1.1" evidence="7"/>
<dbReference type="AlphaFoldDB" id="A0A023FBQ6"/>
<evidence type="ECO:0000313" key="9">
    <source>
        <dbReference type="EMBL" id="JAC18363.1"/>
    </source>
</evidence>
<dbReference type="Gene3D" id="3.90.1150.10">
    <property type="entry name" value="Aspartate Aminotransferase, domain 1"/>
    <property type="match status" value="1"/>
</dbReference>
<evidence type="ECO:0000256" key="3">
    <source>
        <dbReference type="ARBA" id="ARBA00011738"/>
    </source>
</evidence>
<dbReference type="InterPro" id="IPR015424">
    <property type="entry name" value="PyrdxlP-dep_Trfase"/>
</dbReference>
<dbReference type="NCBIfam" id="NF006719">
    <property type="entry name" value="PRK09257.1"/>
    <property type="match status" value="1"/>
</dbReference>
<dbReference type="FunFam" id="3.40.640.10:FF:000066">
    <property type="entry name" value="Aspartate aminotransferase"/>
    <property type="match status" value="1"/>
</dbReference>
<evidence type="ECO:0000259" key="8">
    <source>
        <dbReference type="Pfam" id="PF00155"/>
    </source>
</evidence>
<comment type="similarity">
    <text evidence="2">Belongs to the class-I pyridoxal-phosphate-dependent aminotransferase family.</text>
</comment>
<comment type="cofactor">
    <cofactor evidence="1">
        <name>pyridoxal 5'-phosphate</name>
        <dbReference type="ChEBI" id="CHEBI:597326"/>
    </cofactor>
</comment>
<dbReference type="GO" id="GO:0004069">
    <property type="term" value="F:L-aspartate:2-oxoglutarate aminotransferase activity"/>
    <property type="evidence" value="ECO:0007669"/>
    <property type="project" value="UniProtKB-EC"/>
</dbReference>
<dbReference type="GO" id="GO:0005829">
    <property type="term" value="C:cytosol"/>
    <property type="evidence" value="ECO:0007669"/>
    <property type="project" value="TreeGrafter"/>
</dbReference>
<dbReference type="EMBL" id="GBBI01000349">
    <property type="protein sequence ID" value="JAC18363.1"/>
    <property type="molecule type" value="mRNA"/>
</dbReference>
<dbReference type="Gene3D" id="3.40.640.10">
    <property type="entry name" value="Type I PLP-dependent aspartate aminotransferase-like (Major domain)"/>
    <property type="match status" value="1"/>
</dbReference>
<dbReference type="GO" id="GO:0006532">
    <property type="term" value="P:aspartate biosynthetic process"/>
    <property type="evidence" value="ECO:0007669"/>
    <property type="project" value="TreeGrafter"/>
</dbReference>
<protein>
    <recommendedName>
        <fullName evidence="7">Aspartate aminotransferase</fullName>
        <ecNumber evidence="7">2.6.1.1</ecNumber>
    </recommendedName>
</protein>
<keyword evidence="6" id="KW-0663">Pyridoxal phosphate</keyword>
<dbReference type="GO" id="GO:0030170">
    <property type="term" value="F:pyridoxal phosphate binding"/>
    <property type="evidence" value="ECO:0007669"/>
    <property type="project" value="InterPro"/>
</dbReference>
<keyword evidence="5 7" id="KW-0808">Transferase</keyword>
<sequence>MSRFEAITLGPPIEPFALNKAYLLDDSSHKVNLGAGVYRTEKGQPWVLPCVKKAEQIMAKDETLDHEYLPVLGYEPFCKLATKLLLGADCPKITEGKAFGIQCLSGTGSLRVALEFLARNLGYNTVYVSLPTWENHKLVSKYAGFKHIREYRYWNQESRGLDIDGLLEDLNEAEPNSVIIMHCAAHNPTGCDPTREQWQLIAKCMKEKHLFPLFDTAYQGFASGNVDADAWSIRYFVDKGFELMCAQSFAKNFGLYNERVGNLTVVINDKTCVDAVKSQFTLLIRGMYSNPPSHGAKIVAMILNTESLRRDWKECMNIMSYRIKDMRIKLRDRLERLDTPGDWKHITTQIGMFSYTGLNLRQVEHLVKKYHIYMFKSGRINMCGLNAENIDYVAQSFYNTIMSIPSDDTRDQST</sequence>
<dbReference type="InterPro" id="IPR015421">
    <property type="entry name" value="PyrdxlP-dep_Trfase_major"/>
</dbReference>
<dbReference type="PROSITE" id="PS00105">
    <property type="entry name" value="AA_TRANSFER_CLASS_1"/>
    <property type="match status" value="1"/>
</dbReference>
<comment type="catalytic activity">
    <reaction evidence="7">
        <text>L-aspartate + 2-oxoglutarate = oxaloacetate + L-glutamate</text>
        <dbReference type="Rhea" id="RHEA:21824"/>
        <dbReference type="ChEBI" id="CHEBI:16452"/>
        <dbReference type="ChEBI" id="CHEBI:16810"/>
        <dbReference type="ChEBI" id="CHEBI:29985"/>
        <dbReference type="ChEBI" id="CHEBI:29991"/>
        <dbReference type="EC" id="2.6.1.1"/>
    </reaction>
</comment>
<reference evidence="9" key="1">
    <citation type="journal article" date="2014" name="PLoS Negl. Trop. Dis.">
        <title>An updated insight into the Sialotranscriptome of Triatoma infestans: developmental stage and geographic variations.</title>
        <authorList>
            <person name="Schwarz A."/>
            <person name="Medrano-Mercado N."/>
            <person name="Schaub G.A."/>
            <person name="Struchiner C.J."/>
            <person name="Bargues M.D."/>
            <person name="Levy M.Z."/>
            <person name="Ribeiro J.M."/>
        </authorList>
    </citation>
    <scope>NUCLEOTIDE SEQUENCE</scope>
    <source>
        <strain evidence="9">Chile</strain>
        <tissue evidence="9">Salivary glands</tissue>
    </source>
</reference>
<proteinExistence type="evidence at transcript level"/>
<keyword evidence="4 7" id="KW-0032">Aminotransferase</keyword>
<name>A0A023FBQ6_TRIIF</name>
<dbReference type="InterPro" id="IPR004839">
    <property type="entry name" value="Aminotransferase_I/II_large"/>
</dbReference>
<organism evidence="9">
    <name type="scientific">Triatoma infestans</name>
    <name type="common">Assassin bug</name>
    <dbReference type="NCBI Taxonomy" id="30076"/>
    <lineage>
        <taxon>Eukaryota</taxon>
        <taxon>Metazoa</taxon>
        <taxon>Ecdysozoa</taxon>
        <taxon>Arthropoda</taxon>
        <taxon>Hexapoda</taxon>
        <taxon>Insecta</taxon>
        <taxon>Pterygota</taxon>
        <taxon>Neoptera</taxon>
        <taxon>Paraneoptera</taxon>
        <taxon>Hemiptera</taxon>
        <taxon>Heteroptera</taxon>
        <taxon>Panheteroptera</taxon>
        <taxon>Cimicomorpha</taxon>
        <taxon>Reduviidae</taxon>
        <taxon>Triatominae</taxon>
        <taxon>Triatoma</taxon>
    </lineage>
</organism>
<dbReference type="Pfam" id="PF00155">
    <property type="entry name" value="Aminotran_1_2"/>
    <property type="match status" value="1"/>
</dbReference>